<organism evidence="2">
    <name type="scientific">uncultured Frankineae bacterium</name>
    <dbReference type="NCBI Taxonomy" id="437475"/>
    <lineage>
        <taxon>Bacteria</taxon>
        <taxon>Bacillati</taxon>
        <taxon>Actinomycetota</taxon>
        <taxon>Actinomycetes</taxon>
        <taxon>Frankiales</taxon>
        <taxon>environmental samples</taxon>
    </lineage>
</organism>
<feature type="domain" description="Metallo-beta-lactamase" evidence="1">
    <location>
        <begin position="20"/>
        <end position="213"/>
    </location>
</feature>
<reference evidence="2" key="1">
    <citation type="submission" date="2020-02" db="EMBL/GenBank/DDBJ databases">
        <authorList>
            <person name="Meier V. D."/>
        </authorList>
    </citation>
    <scope>NUCLEOTIDE SEQUENCE</scope>
    <source>
        <strain evidence="2">AVDCRST_MAG16</strain>
    </source>
</reference>
<dbReference type="Gene3D" id="3.60.15.10">
    <property type="entry name" value="Ribonuclease Z/Hydroxyacylglutathione hydrolase-like"/>
    <property type="match status" value="1"/>
</dbReference>
<dbReference type="AlphaFoldDB" id="A0A6J4LPJ6"/>
<dbReference type="GO" id="GO:0016787">
    <property type="term" value="F:hydrolase activity"/>
    <property type="evidence" value="ECO:0007669"/>
    <property type="project" value="UniProtKB-KW"/>
</dbReference>
<dbReference type="EMBL" id="CADCUE010000140">
    <property type="protein sequence ID" value="CAA9336437.1"/>
    <property type="molecule type" value="Genomic_DNA"/>
</dbReference>
<evidence type="ECO:0000259" key="1">
    <source>
        <dbReference type="SMART" id="SM00849"/>
    </source>
</evidence>
<dbReference type="CDD" id="cd07721">
    <property type="entry name" value="yflN-like_MBL-fold"/>
    <property type="match status" value="1"/>
</dbReference>
<protein>
    <submittedName>
        <fullName evidence="2">MBL-fold metallo-hydrolase superfamily</fullName>
    </submittedName>
</protein>
<dbReference type="PANTHER" id="PTHR42951">
    <property type="entry name" value="METALLO-BETA-LACTAMASE DOMAIN-CONTAINING"/>
    <property type="match status" value="1"/>
</dbReference>
<gene>
    <name evidence="2" type="ORF">AVDCRST_MAG16-1610</name>
</gene>
<proteinExistence type="predicted"/>
<dbReference type="InterPro" id="IPR050855">
    <property type="entry name" value="NDM-1-like"/>
</dbReference>
<name>A0A6J4LPJ6_9ACTN</name>
<dbReference type="Pfam" id="PF00753">
    <property type="entry name" value="Lactamase_B"/>
    <property type="match status" value="1"/>
</dbReference>
<evidence type="ECO:0000313" key="2">
    <source>
        <dbReference type="EMBL" id="CAA9336437.1"/>
    </source>
</evidence>
<sequence length="234" mass="24335">MSAVQLAPGVWRIPLAPFDLLNAFLLSGDDGSLTLLDAGTKRAPRAVVAALAALGRSPGDVTHLLLSHAHNDHAGGARELQQSSGGRVLAHEREAVYLREGRMPTPDRSTSTGRLLARTSGGGFAPVEVDETFEDGAELPLSGGLRVVHTPGHTPGHCSFLHAASGVLLTGDALFNVRGLRWSIKTPCTDIALSRTSAARLGELDFDVAGFAHGGHVSSGARTAVRAFLAGRSS</sequence>
<keyword evidence="2" id="KW-0378">Hydrolase</keyword>
<dbReference type="InterPro" id="IPR001279">
    <property type="entry name" value="Metallo-B-lactamas"/>
</dbReference>
<dbReference type="InterPro" id="IPR036866">
    <property type="entry name" value="RibonucZ/Hydroxyglut_hydro"/>
</dbReference>
<accession>A0A6J4LPJ6</accession>
<dbReference type="PANTHER" id="PTHR42951:SF4">
    <property type="entry name" value="ACYL-COENZYME A THIOESTERASE MBLAC2"/>
    <property type="match status" value="1"/>
</dbReference>
<dbReference type="SUPFAM" id="SSF56281">
    <property type="entry name" value="Metallo-hydrolase/oxidoreductase"/>
    <property type="match status" value="1"/>
</dbReference>
<dbReference type="SMART" id="SM00849">
    <property type="entry name" value="Lactamase_B"/>
    <property type="match status" value="1"/>
</dbReference>